<dbReference type="SUPFAM" id="SSF46626">
    <property type="entry name" value="Cytochrome c"/>
    <property type="match status" value="1"/>
</dbReference>
<evidence type="ECO:0000313" key="8">
    <source>
        <dbReference type="EMBL" id="GKY89560.1"/>
    </source>
</evidence>
<dbReference type="Pfam" id="PF00034">
    <property type="entry name" value="Cytochrom_C"/>
    <property type="match status" value="1"/>
</dbReference>
<evidence type="ECO:0000259" key="7">
    <source>
        <dbReference type="PROSITE" id="PS51007"/>
    </source>
</evidence>
<evidence type="ECO:0000256" key="2">
    <source>
        <dbReference type="ARBA" id="ARBA00022617"/>
    </source>
</evidence>
<sequence length="93" mass="9024">MALATGGSGAVAEGVPSTITAESCTTCHGPGGIGSGAIPRLAGEPAADLSAALTGFRDGTRESTIMSRLTGPLTDEDIAGIADYFSSLGAPAQ</sequence>
<keyword evidence="2 6" id="KW-0349">Heme</keyword>
<dbReference type="EMBL" id="BROH01000013">
    <property type="protein sequence ID" value="GKY89560.1"/>
    <property type="molecule type" value="Genomic_DNA"/>
</dbReference>
<dbReference type="PROSITE" id="PS51007">
    <property type="entry name" value="CYTC"/>
    <property type="match status" value="1"/>
</dbReference>
<evidence type="ECO:0000313" key="9">
    <source>
        <dbReference type="Proteomes" id="UP001144205"/>
    </source>
</evidence>
<dbReference type="InterPro" id="IPR050597">
    <property type="entry name" value="Cytochrome_c_Oxidase_Subunit"/>
</dbReference>
<dbReference type="RefSeq" id="WP_281843583.1">
    <property type="nucleotide sequence ID" value="NZ_BROH01000013.1"/>
</dbReference>
<proteinExistence type="predicted"/>
<evidence type="ECO:0000256" key="4">
    <source>
        <dbReference type="ARBA" id="ARBA00022982"/>
    </source>
</evidence>
<evidence type="ECO:0000256" key="1">
    <source>
        <dbReference type="ARBA" id="ARBA00022448"/>
    </source>
</evidence>
<dbReference type="InterPro" id="IPR009056">
    <property type="entry name" value="Cyt_c-like_dom"/>
</dbReference>
<dbReference type="PANTHER" id="PTHR33751:SF9">
    <property type="entry name" value="CYTOCHROME C4"/>
    <property type="match status" value="1"/>
</dbReference>
<gene>
    <name evidence="8" type="ORF">STA1M1_34290</name>
</gene>
<dbReference type="Proteomes" id="UP001144205">
    <property type="component" value="Unassembled WGS sequence"/>
</dbReference>
<comment type="caution">
    <text evidence="8">The sequence shown here is derived from an EMBL/GenBank/DDBJ whole genome shotgun (WGS) entry which is preliminary data.</text>
</comment>
<evidence type="ECO:0000256" key="3">
    <source>
        <dbReference type="ARBA" id="ARBA00022723"/>
    </source>
</evidence>
<reference evidence="8" key="1">
    <citation type="journal article" date="2023" name="Int. J. Syst. Evol. Microbiol.">
        <title>Sinisalibacter aestuarii sp. nov., isolated from estuarine sediment of the Arakawa River.</title>
        <authorList>
            <person name="Arafat S.T."/>
            <person name="Hirano S."/>
            <person name="Sato A."/>
            <person name="Takeuchi K."/>
            <person name="Yasuda T."/>
            <person name="Terahara T."/>
            <person name="Hamada M."/>
            <person name="Kobayashi T."/>
        </authorList>
    </citation>
    <scope>NUCLEOTIDE SEQUENCE</scope>
    <source>
        <strain evidence="8">B-399</strain>
    </source>
</reference>
<keyword evidence="9" id="KW-1185">Reference proteome</keyword>
<evidence type="ECO:0000256" key="6">
    <source>
        <dbReference type="PROSITE-ProRule" id="PRU00433"/>
    </source>
</evidence>
<keyword evidence="5 6" id="KW-0408">Iron</keyword>
<keyword evidence="3 6" id="KW-0479">Metal-binding</keyword>
<feature type="domain" description="Cytochrome c" evidence="7">
    <location>
        <begin position="9"/>
        <end position="89"/>
    </location>
</feature>
<evidence type="ECO:0000256" key="5">
    <source>
        <dbReference type="ARBA" id="ARBA00023004"/>
    </source>
</evidence>
<organism evidence="8 9">
    <name type="scientific">Sinisalibacter aestuarii</name>
    <dbReference type="NCBI Taxonomy" id="2949426"/>
    <lineage>
        <taxon>Bacteria</taxon>
        <taxon>Pseudomonadati</taxon>
        <taxon>Pseudomonadota</taxon>
        <taxon>Alphaproteobacteria</taxon>
        <taxon>Rhodobacterales</taxon>
        <taxon>Roseobacteraceae</taxon>
        <taxon>Sinisalibacter</taxon>
    </lineage>
</organism>
<dbReference type="InterPro" id="IPR036909">
    <property type="entry name" value="Cyt_c-like_dom_sf"/>
</dbReference>
<keyword evidence="1" id="KW-0813">Transport</keyword>
<dbReference type="PANTHER" id="PTHR33751">
    <property type="entry name" value="CBB3-TYPE CYTOCHROME C OXIDASE SUBUNIT FIXP"/>
    <property type="match status" value="1"/>
</dbReference>
<dbReference type="Gene3D" id="1.10.760.10">
    <property type="entry name" value="Cytochrome c-like domain"/>
    <property type="match status" value="1"/>
</dbReference>
<name>A0ABQ5LYT3_9RHOB</name>
<accession>A0ABQ5LYT3</accession>
<protein>
    <recommendedName>
        <fullName evidence="7">Cytochrome c domain-containing protein</fullName>
    </recommendedName>
</protein>
<keyword evidence="4" id="KW-0249">Electron transport</keyword>